<name>A0A7Y0EW99_9BIFI</name>
<dbReference type="AlphaFoldDB" id="A0A7Y0EW99"/>
<evidence type="ECO:0000313" key="1">
    <source>
        <dbReference type="EMBL" id="NMM97597.1"/>
    </source>
</evidence>
<gene>
    <name evidence="1" type="ORF">G1C97_0546</name>
</gene>
<sequence length="158" mass="17817">MGGALRKKPKTAGQRDAIDALVDRIMPEPEPIPELPDEPSDYRRVVLASTPELKRRWGRDEYKAMVNVRTGNTVTVLHDGSVYNVRKKACRDHLVANRDEHLLAEGMAVTLLLRITRPDLYEHSVLPALPFDLNEARESMNLPKWEPGDAKDVNEAKA</sequence>
<accession>A0A7Y0EW99</accession>
<organism evidence="1 2">
    <name type="scientific">Bifidobacterium olomucense</name>
    <dbReference type="NCBI Taxonomy" id="2675324"/>
    <lineage>
        <taxon>Bacteria</taxon>
        <taxon>Bacillati</taxon>
        <taxon>Actinomycetota</taxon>
        <taxon>Actinomycetes</taxon>
        <taxon>Bifidobacteriales</taxon>
        <taxon>Bifidobacteriaceae</taxon>
        <taxon>Bifidobacterium</taxon>
    </lineage>
</organism>
<reference evidence="1 2" key="1">
    <citation type="submission" date="2020-02" db="EMBL/GenBank/DDBJ databases">
        <title>Characterization of phylogenetic diversity of novel bifidobacterial species isolated in Czech ZOOs.</title>
        <authorList>
            <person name="Lugli G.A."/>
            <person name="Vera N.B."/>
            <person name="Ventura M."/>
        </authorList>
    </citation>
    <scope>NUCLEOTIDE SEQUENCE [LARGE SCALE GENOMIC DNA]</scope>
    <source>
        <strain evidence="1 2">DSM 109959</strain>
    </source>
</reference>
<keyword evidence="2" id="KW-1185">Reference proteome</keyword>
<proteinExistence type="predicted"/>
<dbReference type="EMBL" id="JAAIIG010000002">
    <property type="protein sequence ID" value="NMM97597.1"/>
    <property type="molecule type" value="Genomic_DNA"/>
</dbReference>
<dbReference type="RefSeq" id="WP_169240422.1">
    <property type="nucleotide sequence ID" value="NZ_JAAIIG010000002.1"/>
</dbReference>
<dbReference type="Proteomes" id="UP000543419">
    <property type="component" value="Unassembled WGS sequence"/>
</dbReference>
<protein>
    <submittedName>
        <fullName evidence="1">Uncharacterized protein</fullName>
    </submittedName>
</protein>
<comment type="caution">
    <text evidence="1">The sequence shown here is derived from an EMBL/GenBank/DDBJ whole genome shotgun (WGS) entry which is preliminary data.</text>
</comment>
<evidence type="ECO:0000313" key="2">
    <source>
        <dbReference type="Proteomes" id="UP000543419"/>
    </source>
</evidence>